<feature type="transmembrane region" description="Helical" evidence="7">
    <location>
        <begin position="80"/>
        <end position="100"/>
    </location>
</feature>
<dbReference type="SUPFAM" id="SSF161098">
    <property type="entry name" value="MetI-like"/>
    <property type="match status" value="1"/>
</dbReference>
<keyword evidence="6 7" id="KW-0472">Membrane</keyword>
<keyword evidence="2 7" id="KW-0813">Transport</keyword>
<keyword evidence="5 7" id="KW-1133">Transmembrane helix</keyword>
<dbReference type="EMBL" id="QLUW01000001">
    <property type="protein sequence ID" value="RAP77600.1"/>
    <property type="molecule type" value="Genomic_DNA"/>
</dbReference>
<evidence type="ECO:0000313" key="10">
    <source>
        <dbReference type="Proteomes" id="UP000249260"/>
    </source>
</evidence>
<feature type="domain" description="ABC transmembrane type-1" evidence="8">
    <location>
        <begin position="74"/>
        <end position="293"/>
    </location>
</feature>
<evidence type="ECO:0000313" key="9">
    <source>
        <dbReference type="EMBL" id="RAP77600.1"/>
    </source>
</evidence>
<dbReference type="AlphaFoldDB" id="A0A328U4T5"/>
<keyword evidence="3" id="KW-1003">Cell membrane</keyword>
<dbReference type="PANTHER" id="PTHR43005">
    <property type="entry name" value="BLR7065 PROTEIN"/>
    <property type="match status" value="1"/>
</dbReference>
<evidence type="ECO:0000256" key="7">
    <source>
        <dbReference type="RuleBase" id="RU363032"/>
    </source>
</evidence>
<protein>
    <submittedName>
        <fullName evidence="9">Sugar ABC transporter permease</fullName>
    </submittedName>
</protein>
<evidence type="ECO:0000256" key="2">
    <source>
        <dbReference type="ARBA" id="ARBA00022448"/>
    </source>
</evidence>
<dbReference type="CDD" id="cd06261">
    <property type="entry name" value="TM_PBP2"/>
    <property type="match status" value="1"/>
</dbReference>
<evidence type="ECO:0000259" key="8">
    <source>
        <dbReference type="PROSITE" id="PS50928"/>
    </source>
</evidence>
<dbReference type="Proteomes" id="UP000249260">
    <property type="component" value="Unassembled WGS sequence"/>
</dbReference>
<feature type="transmembrane region" description="Helical" evidence="7">
    <location>
        <begin position="274"/>
        <end position="294"/>
    </location>
</feature>
<dbReference type="RefSeq" id="WP_112880724.1">
    <property type="nucleotide sequence ID" value="NZ_QLUW01000001.1"/>
</dbReference>
<feature type="transmembrane region" description="Helical" evidence="7">
    <location>
        <begin position="223"/>
        <end position="244"/>
    </location>
</feature>
<dbReference type="Gene3D" id="1.10.3720.10">
    <property type="entry name" value="MetI-like"/>
    <property type="match status" value="1"/>
</dbReference>
<dbReference type="InterPro" id="IPR035906">
    <property type="entry name" value="MetI-like_sf"/>
</dbReference>
<feature type="transmembrane region" description="Helical" evidence="7">
    <location>
        <begin position="112"/>
        <end position="132"/>
    </location>
</feature>
<comment type="similarity">
    <text evidence="7">Belongs to the binding-protein-dependent transport system permease family.</text>
</comment>
<gene>
    <name evidence="9" type="ORF">DL346_03740</name>
</gene>
<evidence type="ECO:0000256" key="4">
    <source>
        <dbReference type="ARBA" id="ARBA00022692"/>
    </source>
</evidence>
<evidence type="ECO:0000256" key="6">
    <source>
        <dbReference type="ARBA" id="ARBA00023136"/>
    </source>
</evidence>
<dbReference type="InterPro" id="IPR000515">
    <property type="entry name" value="MetI-like"/>
</dbReference>
<name>A0A328U4T5_9BACL</name>
<comment type="caution">
    <text evidence="9">The sequence shown here is derived from an EMBL/GenBank/DDBJ whole genome shotgun (WGS) entry which is preliminary data.</text>
</comment>
<sequence length="301" mass="33232">MKPATVKAIKNELSAYAFISPFLIIFTLLVVVPVVSAIYLSFTDFNSIQTPKFIGLSNYVNLITQDNAFMMYVLPNTLKFALLVGPGGYLLSFWLAWLLAQIPRRSRTVLALAIYSPSLTAAVAMAVVWLVIFSGNASGYLNNFLMSLSIINEPIQWTQSPHYLMPIMVTVSLWNSMGVGFLAMLAGILNINGEMYEAGYIDGIRNRLQEVWYITIPSMKPQMLFGAVMAVVGTFQAGAIGVQLSGANPTPQNAGQLMINHIEDYGFLRYDMGYASAVSVVLLIIVYGFSKLCWRLFGEND</sequence>
<organism evidence="9 10">
    <name type="scientific">Paenibacillus montanisoli</name>
    <dbReference type="NCBI Taxonomy" id="2081970"/>
    <lineage>
        <taxon>Bacteria</taxon>
        <taxon>Bacillati</taxon>
        <taxon>Bacillota</taxon>
        <taxon>Bacilli</taxon>
        <taxon>Bacillales</taxon>
        <taxon>Paenibacillaceae</taxon>
        <taxon>Paenibacillus</taxon>
    </lineage>
</organism>
<dbReference type="Pfam" id="PF00528">
    <property type="entry name" value="BPD_transp_1"/>
    <property type="match status" value="1"/>
</dbReference>
<dbReference type="PROSITE" id="PS50928">
    <property type="entry name" value="ABC_TM1"/>
    <property type="match status" value="1"/>
</dbReference>
<dbReference type="PANTHER" id="PTHR43005:SF1">
    <property type="entry name" value="SPERMIDINE_PUTRESCINE TRANSPORT SYSTEM PERMEASE PROTEIN"/>
    <property type="match status" value="1"/>
</dbReference>
<dbReference type="OrthoDB" id="9783627at2"/>
<comment type="subcellular location">
    <subcellularLocation>
        <location evidence="1 7">Cell membrane</location>
        <topology evidence="1 7">Multi-pass membrane protein</topology>
    </subcellularLocation>
</comment>
<accession>A0A328U4T5</accession>
<proteinExistence type="inferred from homology"/>
<dbReference type="GO" id="GO:0055085">
    <property type="term" value="P:transmembrane transport"/>
    <property type="evidence" value="ECO:0007669"/>
    <property type="project" value="InterPro"/>
</dbReference>
<keyword evidence="10" id="KW-1185">Reference proteome</keyword>
<evidence type="ECO:0000256" key="3">
    <source>
        <dbReference type="ARBA" id="ARBA00022475"/>
    </source>
</evidence>
<evidence type="ECO:0000256" key="5">
    <source>
        <dbReference type="ARBA" id="ARBA00022989"/>
    </source>
</evidence>
<dbReference type="GO" id="GO:0005886">
    <property type="term" value="C:plasma membrane"/>
    <property type="evidence" value="ECO:0007669"/>
    <property type="project" value="UniProtKB-SubCell"/>
</dbReference>
<feature type="transmembrane region" description="Helical" evidence="7">
    <location>
        <begin position="163"/>
        <end position="189"/>
    </location>
</feature>
<feature type="transmembrane region" description="Helical" evidence="7">
    <location>
        <begin position="21"/>
        <end position="42"/>
    </location>
</feature>
<evidence type="ECO:0000256" key="1">
    <source>
        <dbReference type="ARBA" id="ARBA00004651"/>
    </source>
</evidence>
<reference evidence="9 10" key="1">
    <citation type="submission" date="2018-06" db="EMBL/GenBank/DDBJ databases">
        <title>Paenibacillus montanisoli sp. nov., isolated from mountain area soil.</title>
        <authorList>
            <person name="Wu M."/>
        </authorList>
    </citation>
    <scope>NUCLEOTIDE SEQUENCE [LARGE SCALE GENOMIC DNA]</scope>
    <source>
        <strain evidence="9 10">RA17</strain>
    </source>
</reference>
<keyword evidence="4 7" id="KW-0812">Transmembrane</keyword>